<reference evidence="2" key="1">
    <citation type="submission" date="2016-02" db="EMBL/GenBank/DDBJ databases">
        <authorList>
            <person name="Dunlap C."/>
        </authorList>
    </citation>
    <scope>NUCLEOTIDE SEQUENCE [LARGE SCALE GENOMIC DNA]</scope>
    <source>
        <strain evidence="2">NRRL B-41092</strain>
    </source>
</reference>
<feature type="non-terminal residue" evidence="1">
    <location>
        <position position="1"/>
    </location>
</feature>
<organism evidence="1 2">
    <name type="scientific">Bacillus nakamurai</name>
    <dbReference type="NCBI Taxonomy" id="1793963"/>
    <lineage>
        <taxon>Bacteria</taxon>
        <taxon>Bacillati</taxon>
        <taxon>Bacillota</taxon>
        <taxon>Bacilli</taxon>
        <taxon>Bacillales</taxon>
        <taxon>Bacillaceae</taxon>
        <taxon>Bacillus</taxon>
    </lineage>
</organism>
<evidence type="ECO:0000313" key="2">
    <source>
        <dbReference type="Proteomes" id="UP000075430"/>
    </source>
</evidence>
<dbReference type="EMBL" id="LSBA01000007">
    <property type="protein sequence ID" value="KXZ21190.1"/>
    <property type="molecule type" value="Genomic_DNA"/>
</dbReference>
<sequence length="82" mass="9131">GRRQAIVKAAHCELSFLFFSATEIGHSIYNNIKMIKAHFAKAGFILVQSGDNRDRAIQLKNLQKHLIVRLKSNIVKVNKGGG</sequence>
<proteinExistence type="predicted"/>
<dbReference type="Proteomes" id="UP000075430">
    <property type="component" value="Unassembled WGS sequence"/>
</dbReference>
<gene>
    <name evidence="1" type="ORF">AXI58_13630</name>
</gene>
<evidence type="ECO:0000313" key="1">
    <source>
        <dbReference type="EMBL" id="KXZ21190.1"/>
    </source>
</evidence>
<dbReference type="RefSeq" id="WP_061521312.1">
    <property type="nucleotide sequence ID" value="NZ_LSBA01000007.1"/>
</dbReference>
<name>A0A150FAP7_9BACI</name>
<dbReference type="STRING" id="1793963.AXI58_13630"/>
<comment type="caution">
    <text evidence="1">The sequence shown here is derived from an EMBL/GenBank/DDBJ whole genome shotgun (WGS) entry which is preliminary data.</text>
</comment>
<protein>
    <submittedName>
        <fullName evidence="1">Uncharacterized protein</fullName>
    </submittedName>
</protein>
<accession>A0A150FAP7</accession>
<keyword evidence="2" id="KW-1185">Reference proteome</keyword>
<dbReference type="AlphaFoldDB" id="A0A150FAP7"/>